<feature type="region of interest" description="Disordered" evidence="1">
    <location>
        <begin position="1"/>
        <end position="35"/>
    </location>
</feature>
<dbReference type="GO" id="GO:0005634">
    <property type="term" value="C:nucleus"/>
    <property type="evidence" value="ECO:0000318"/>
    <property type="project" value="GO_Central"/>
</dbReference>
<dbReference type="GO" id="GO:0006357">
    <property type="term" value="P:regulation of transcription by RNA polymerase II"/>
    <property type="evidence" value="ECO:0000318"/>
    <property type="project" value="GO_Central"/>
</dbReference>
<comment type="caution">
    <text evidence="2">The sequence shown here is derived from an EMBL/GenBank/DDBJ whole genome shotgun (WGS) entry which is preliminary data.</text>
</comment>
<dbReference type="PANTHER" id="PTHR34396">
    <property type="entry name" value="OS03G0264950 PROTEIN-RELATED"/>
    <property type="match status" value="1"/>
</dbReference>
<dbReference type="InterPro" id="IPR053031">
    <property type="entry name" value="Cuticle_assoc_protein"/>
</dbReference>
<dbReference type="PANTHER" id="PTHR34396:SF25">
    <property type="entry name" value="BOUNDARY ELEMENT ASSOCIATED FACTOR"/>
    <property type="match status" value="1"/>
</dbReference>
<gene>
    <name evidence="2" type="ORF">LSAT_V11C800422620</name>
</gene>
<dbReference type="EMBL" id="NBSK02000008">
    <property type="protein sequence ID" value="KAJ0190290.1"/>
    <property type="molecule type" value="Genomic_DNA"/>
</dbReference>
<reference evidence="2 3" key="1">
    <citation type="journal article" date="2017" name="Nat. Commun.">
        <title>Genome assembly with in vitro proximity ligation data and whole-genome triplication in lettuce.</title>
        <authorList>
            <person name="Reyes-Chin-Wo S."/>
            <person name="Wang Z."/>
            <person name="Yang X."/>
            <person name="Kozik A."/>
            <person name="Arikit S."/>
            <person name="Song C."/>
            <person name="Xia L."/>
            <person name="Froenicke L."/>
            <person name="Lavelle D.O."/>
            <person name="Truco M.J."/>
            <person name="Xia R."/>
            <person name="Zhu S."/>
            <person name="Xu C."/>
            <person name="Xu H."/>
            <person name="Xu X."/>
            <person name="Cox K."/>
            <person name="Korf I."/>
            <person name="Meyers B.C."/>
            <person name="Michelmore R.W."/>
        </authorList>
    </citation>
    <scope>NUCLEOTIDE SEQUENCE [LARGE SCALE GENOMIC DNA]</scope>
    <source>
        <strain evidence="3">cv. Salinas</strain>
        <tissue evidence="2">Seedlings</tissue>
    </source>
</reference>
<evidence type="ECO:0000313" key="3">
    <source>
        <dbReference type="Proteomes" id="UP000235145"/>
    </source>
</evidence>
<protein>
    <submittedName>
        <fullName evidence="2">Uncharacterized protein</fullName>
    </submittedName>
</protein>
<evidence type="ECO:0000256" key="1">
    <source>
        <dbReference type="SAM" id="MobiDB-lite"/>
    </source>
</evidence>
<evidence type="ECO:0000313" key="2">
    <source>
        <dbReference type="EMBL" id="KAJ0190290.1"/>
    </source>
</evidence>
<proteinExistence type="predicted"/>
<feature type="compositionally biased region" description="Acidic residues" evidence="1">
    <location>
        <begin position="17"/>
        <end position="26"/>
    </location>
</feature>
<name>A0A9R1UNY0_LACSA</name>
<keyword evidence="3" id="KW-1185">Reference proteome</keyword>
<dbReference type="Proteomes" id="UP000235145">
    <property type="component" value="Unassembled WGS sequence"/>
</dbReference>
<organism evidence="2 3">
    <name type="scientific">Lactuca sativa</name>
    <name type="common">Garden lettuce</name>
    <dbReference type="NCBI Taxonomy" id="4236"/>
    <lineage>
        <taxon>Eukaryota</taxon>
        <taxon>Viridiplantae</taxon>
        <taxon>Streptophyta</taxon>
        <taxon>Embryophyta</taxon>
        <taxon>Tracheophyta</taxon>
        <taxon>Spermatophyta</taxon>
        <taxon>Magnoliopsida</taxon>
        <taxon>eudicotyledons</taxon>
        <taxon>Gunneridae</taxon>
        <taxon>Pentapetalae</taxon>
        <taxon>asterids</taxon>
        <taxon>campanulids</taxon>
        <taxon>Asterales</taxon>
        <taxon>Asteraceae</taxon>
        <taxon>Cichorioideae</taxon>
        <taxon>Cichorieae</taxon>
        <taxon>Lactucinae</taxon>
        <taxon>Lactuca</taxon>
    </lineage>
</organism>
<sequence>MHMATSDIDKPPTMSEEHEEDNEQEPVENNTKIDIPKRGLNPLLGTILIRFLLMAKCIHCKKQLIDRSNDGTTHLKDEYMICPRKNTRDIRQHILVQGKKTTDGKAYMSKYSFDNEISRDEIAKMIIIHDYPRSIVEHYGFRKYTESLQPLFKVPCCNTVKGAIMKVYEDKKFHILKCFERTIVGLLSRLICGQQVTKRNVTWESQHIIWITTGSYKIKL</sequence>
<accession>A0A9R1UNY0</accession>
<dbReference type="AlphaFoldDB" id="A0A9R1UNY0"/>